<dbReference type="Proteomes" id="UP000027456">
    <property type="component" value="Unassembled WGS sequence"/>
</dbReference>
<dbReference type="InterPro" id="IPR001810">
    <property type="entry name" value="F-box_dom"/>
</dbReference>
<dbReference type="Pfam" id="PF00646">
    <property type="entry name" value="F-box"/>
    <property type="match status" value="1"/>
</dbReference>
<dbReference type="SMART" id="SM00256">
    <property type="entry name" value="FBOX"/>
    <property type="match status" value="1"/>
</dbReference>
<evidence type="ECO:0000259" key="2">
    <source>
        <dbReference type="PROSITE" id="PS50181"/>
    </source>
</evidence>
<evidence type="ECO:0000313" key="3">
    <source>
        <dbReference type="EMBL" id="KEP50101.1"/>
    </source>
</evidence>
<dbReference type="PROSITE" id="PS50181">
    <property type="entry name" value="FBOX"/>
    <property type="match status" value="1"/>
</dbReference>
<protein>
    <submittedName>
        <fullName evidence="3">F-box protein</fullName>
    </submittedName>
</protein>
<feature type="compositionally biased region" description="Polar residues" evidence="1">
    <location>
        <begin position="720"/>
        <end position="729"/>
    </location>
</feature>
<keyword evidence="4" id="KW-1185">Reference proteome</keyword>
<accession>A0A074RSK1</accession>
<dbReference type="AlphaFoldDB" id="A0A074RSK1"/>
<comment type="caution">
    <text evidence="3">The sequence shown here is derived from an EMBL/GenBank/DDBJ whole genome shotgun (WGS) entry which is preliminary data.</text>
</comment>
<evidence type="ECO:0000313" key="4">
    <source>
        <dbReference type="Proteomes" id="UP000027456"/>
    </source>
</evidence>
<name>A0A074RSK1_9AGAM</name>
<gene>
    <name evidence="3" type="ORF">V565_086580</name>
</gene>
<dbReference type="InterPro" id="IPR036047">
    <property type="entry name" value="F-box-like_dom_sf"/>
</dbReference>
<evidence type="ECO:0000256" key="1">
    <source>
        <dbReference type="SAM" id="MobiDB-lite"/>
    </source>
</evidence>
<dbReference type="CDD" id="cd09917">
    <property type="entry name" value="F-box_SF"/>
    <property type="match status" value="1"/>
</dbReference>
<dbReference type="STRING" id="1423351.A0A074RSK1"/>
<feature type="compositionally biased region" description="Basic and acidic residues" evidence="1">
    <location>
        <begin position="707"/>
        <end position="716"/>
    </location>
</feature>
<feature type="compositionally biased region" description="Acidic residues" evidence="1">
    <location>
        <begin position="22"/>
        <end position="32"/>
    </location>
</feature>
<feature type="region of interest" description="Disordered" evidence="1">
    <location>
        <begin position="707"/>
        <end position="729"/>
    </location>
</feature>
<dbReference type="SUPFAM" id="SSF81383">
    <property type="entry name" value="F-box domain"/>
    <property type="match status" value="1"/>
</dbReference>
<dbReference type="HOGENOM" id="CLU_010790_1_0_1"/>
<feature type="domain" description="F-box" evidence="2">
    <location>
        <begin position="55"/>
        <end position="104"/>
    </location>
</feature>
<reference evidence="3 4" key="1">
    <citation type="submission" date="2013-12" db="EMBL/GenBank/DDBJ databases">
        <authorList>
            <person name="Cubeta M."/>
            <person name="Pakala S."/>
            <person name="Fedorova N."/>
            <person name="Thomas E."/>
            <person name="Dean R."/>
            <person name="Jabaji S."/>
            <person name="Neate S."/>
            <person name="Toda T."/>
            <person name="Tavantzis S."/>
            <person name="Vilgalys R."/>
            <person name="Bharathan N."/>
            <person name="Pakala S."/>
            <person name="Losada L.S."/>
            <person name="Zafar N."/>
            <person name="Nierman W."/>
        </authorList>
    </citation>
    <scope>NUCLEOTIDE SEQUENCE [LARGE SCALE GENOMIC DNA]</scope>
    <source>
        <strain evidence="3 4">123E</strain>
    </source>
</reference>
<organism evidence="3 4">
    <name type="scientific">Rhizoctonia solani 123E</name>
    <dbReference type="NCBI Taxonomy" id="1423351"/>
    <lineage>
        <taxon>Eukaryota</taxon>
        <taxon>Fungi</taxon>
        <taxon>Dikarya</taxon>
        <taxon>Basidiomycota</taxon>
        <taxon>Agaricomycotina</taxon>
        <taxon>Agaricomycetes</taxon>
        <taxon>Cantharellales</taxon>
        <taxon>Ceratobasidiaceae</taxon>
        <taxon>Rhizoctonia</taxon>
    </lineage>
</organism>
<dbReference type="OrthoDB" id="2322499at2759"/>
<proteinExistence type="predicted"/>
<feature type="region of interest" description="Disordered" evidence="1">
    <location>
        <begin position="1"/>
        <end position="37"/>
    </location>
</feature>
<dbReference type="EMBL" id="AZST01000286">
    <property type="protein sequence ID" value="KEP50101.1"/>
    <property type="molecule type" value="Genomic_DNA"/>
</dbReference>
<sequence>MVTTRSKTKSLPPARVQIPRDESEEPDDGEYEPEIRAPKRLRTKVKKEEEEIVSALDLMDFPQELLREIASHTFPGDLISLSRTSKQWRELLMKRTAEKTWLFAESNIPELPAYPWSNMSPVRYATLLFTKHCTVCGEITTISADPYLMVRLCVECRETKLIELVGREYLWTGPEKLVCVTNMMTFRKKNAEKRPRGSGPLKYCLRKELEELRATFRELSQPGCEVAFTRWKTEVKDELDLRKQFGATLKSFLRLIENTRYEELEKIKRERSNEVNKRLFALGYTEPELKIHYSLSNKWRALVEQPRVLSDRVWENILPKLTPILEANKAQADEDAKSTRKTKRQAELHRLLRNFKLETHPLADMVRALGYEPKLPQPATSNGATSGTTTTLACVSRFLNTYPFPDTYTALEWPLFKDVTTKDMSLEDVKVLFDAHRKEVEEQARTWRGKIERGLTQKVLLDEGLPPLSDIVEVNGSTDSTASLSPLTQLLLRADTIFTTSKDASYDEKLLHYPFFIPTKDAFWSYGWPQTICVSQYVFHSKACEVARALLDDLDKPDASGLDMNSAGNAFRCGRCTSFRPVNWDGILKHYLHEHEISALLSSSTPRFKTRHPITFENTHNLEHGGLVLDQEVDGGSASVPCDPVYCLPCKNHGRMFVGVEQGQMNCHLKSVHDVVSGIQNIHWGLVLDSGTFLENGGAWRERWDEHYDEQQKTHGQDVGGTSSSNVDY</sequence>